<reference evidence="1" key="1">
    <citation type="journal article" date="2014" name="Front. Microbiol.">
        <title>High frequency of phylogenetically diverse reductive dehalogenase-homologous genes in deep subseafloor sedimentary metagenomes.</title>
        <authorList>
            <person name="Kawai M."/>
            <person name="Futagami T."/>
            <person name="Toyoda A."/>
            <person name="Takaki Y."/>
            <person name="Nishi S."/>
            <person name="Hori S."/>
            <person name="Arai W."/>
            <person name="Tsubouchi T."/>
            <person name="Morono Y."/>
            <person name="Uchiyama I."/>
            <person name="Ito T."/>
            <person name="Fujiyama A."/>
            <person name="Inagaki F."/>
            <person name="Takami H."/>
        </authorList>
    </citation>
    <scope>NUCLEOTIDE SEQUENCE</scope>
    <source>
        <strain evidence="1">Expedition CK06-06</strain>
    </source>
</reference>
<protein>
    <submittedName>
        <fullName evidence="1">Uncharacterized protein</fullName>
    </submittedName>
</protein>
<proteinExistence type="predicted"/>
<organism evidence="1">
    <name type="scientific">marine sediment metagenome</name>
    <dbReference type="NCBI Taxonomy" id="412755"/>
    <lineage>
        <taxon>unclassified sequences</taxon>
        <taxon>metagenomes</taxon>
        <taxon>ecological metagenomes</taxon>
    </lineage>
</organism>
<sequence length="247" mass="29510">DSIFAGVQYFKSHLTDLSVAERDTACKTFMTFFFATISHNNDMIWEDYDFISQFHDETARQSPEIKAYINALHRNGLDLYTFGRLYYIDQQPDYLYHNFSPHVSLAVREYLALRSDELAEGFSDSDSLLISFREVGERTIRWERYLEKYPEPVVVDVANYYYRLYLSTFLTGLKLSPVFDDEGDLRPELSTVYHEFANRYYETHSGMLVREFYIILKNADFRWSPQVRDFYVRRKIRNMHTAQLPYR</sequence>
<dbReference type="EMBL" id="BARW01026464">
    <property type="protein sequence ID" value="GAJ05749.1"/>
    <property type="molecule type" value="Genomic_DNA"/>
</dbReference>
<evidence type="ECO:0000313" key="1">
    <source>
        <dbReference type="EMBL" id="GAJ05749.1"/>
    </source>
</evidence>
<name>X1TKE2_9ZZZZ</name>
<gene>
    <name evidence="1" type="ORF">S12H4_43160</name>
</gene>
<dbReference type="AlphaFoldDB" id="X1TKE2"/>
<comment type="caution">
    <text evidence="1">The sequence shown here is derived from an EMBL/GenBank/DDBJ whole genome shotgun (WGS) entry which is preliminary data.</text>
</comment>
<accession>X1TKE2</accession>
<feature type="non-terminal residue" evidence="1">
    <location>
        <position position="1"/>
    </location>
</feature>